<dbReference type="AlphaFoldDB" id="A0A6J6FU32"/>
<organism evidence="4">
    <name type="scientific">freshwater metagenome</name>
    <dbReference type="NCBI Taxonomy" id="449393"/>
    <lineage>
        <taxon>unclassified sequences</taxon>
        <taxon>metagenomes</taxon>
        <taxon>ecological metagenomes</taxon>
    </lineage>
</organism>
<dbReference type="Pfam" id="PF02894">
    <property type="entry name" value="GFO_IDH_MocA_C"/>
    <property type="match status" value="1"/>
</dbReference>
<dbReference type="InterPro" id="IPR050424">
    <property type="entry name" value="Gfo-Idh-MocA_inositol_DH"/>
</dbReference>
<evidence type="ECO:0000259" key="3">
    <source>
        <dbReference type="Pfam" id="PF02894"/>
    </source>
</evidence>
<dbReference type="InterPro" id="IPR004104">
    <property type="entry name" value="Gfo/Idh/MocA-like_OxRdtase_C"/>
</dbReference>
<name>A0A6J6FU32_9ZZZZ</name>
<dbReference type="Pfam" id="PF01408">
    <property type="entry name" value="GFO_IDH_MocA"/>
    <property type="match status" value="1"/>
</dbReference>
<dbReference type="SUPFAM" id="SSF51735">
    <property type="entry name" value="NAD(P)-binding Rossmann-fold domains"/>
    <property type="match status" value="1"/>
</dbReference>
<dbReference type="Gene3D" id="3.30.360.10">
    <property type="entry name" value="Dihydrodipicolinate Reductase, domain 2"/>
    <property type="match status" value="1"/>
</dbReference>
<dbReference type="EMBL" id="CAEZSR010000227">
    <property type="protein sequence ID" value="CAB4590503.1"/>
    <property type="molecule type" value="Genomic_DNA"/>
</dbReference>
<dbReference type="SUPFAM" id="SSF55347">
    <property type="entry name" value="Glyceraldehyde-3-phosphate dehydrogenase-like, C-terminal domain"/>
    <property type="match status" value="1"/>
</dbReference>
<dbReference type="InterPro" id="IPR000683">
    <property type="entry name" value="Gfo/Idh/MocA-like_OxRdtase_N"/>
</dbReference>
<evidence type="ECO:0000256" key="1">
    <source>
        <dbReference type="SAM" id="MobiDB-lite"/>
    </source>
</evidence>
<reference evidence="4" key="1">
    <citation type="submission" date="2020-05" db="EMBL/GenBank/DDBJ databases">
        <authorList>
            <person name="Chiriac C."/>
            <person name="Salcher M."/>
            <person name="Ghai R."/>
            <person name="Kavagutti S V."/>
        </authorList>
    </citation>
    <scope>NUCLEOTIDE SEQUENCE</scope>
</reference>
<dbReference type="PANTHER" id="PTHR43593">
    <property type="match status" value="1"/>
</dbReference>
<dbReference type="Gene3D" id="3.40.50.720">
    <property type="entry name" value="NAD(P)-binding Rossmann-like Domain"/>
    <property type="match status" value="1"/>
</dbReference>
<evidence type="ECO:0000313" key="4">
    <source>
        <dbReference type="EMBL" id="CAB4590503.1"/>
    </source>
</evidence>
<feature type="domain" description="Gfo/Idh/MocA-like oxidoreductase C-terminal" evidence="3">
    <location>
        <begin position="158"/>
        <end position="370"/>
    </location>
</feature>
<sequence>MTTSSPDSPGSPDSPRSPRSPDPVRYGVIGTGMMGCEHITNLVHLPEAEVVAIADPVESSLEWGRLAAGAPVDAHADHRDLLARDDLDAVVIASPNHTHATVLRDALATDLAVLVEKPLCTTVEDCLDVRARAADRAALTWVGLEYRFMPTIATLLDQLATGVCGTTRMVSIREHRFPFLVKVGNWNRFTENTGGTLVEKCCHFFDLMRLVAGGARPVRVMASGGQAVNHLDERYDGRTPDILDHAYVIVEFDNGVRGALDLSMFAEGGRYEQEICVVGDDAKLEATVPGDTVFVGPRDRSGPHAVPARSGADVTYQGFHHGSSFVEHRRFIDCLRAGRPAEVTVDDGLWSVLMGVAAHRAIDEGRVVDLDGTRVLPARR</sequence>
<gene>
    <name evidence="4" type="ORF">UFOPK1493_03716</name>
</gene>
<dbReference type="PANTHER" id="PTHR43593:SF1">
    <property type="entry name" value="INOSITOL 2-DEHYDROGENASE"/>
    <property type="match status" value="1"/>
</dbReference>
<feature type="compositionally biased region" description="Low complexity" evidence="1">
    <location>
        <begin position="1"/>
        <end position="14"/>
    </location>
</feature>
<feature type="region of interest" description="Disordered" evidence="1">
    <location>
        <begin position="1"/>
        <end position="27"/>
    </location>
</feature>
<dbReference type="InterPro" id="IPR036291">
    <property type="entry name" value="NAD(P)-bd_dom_sf"/>
</dbReference>
<protein>
    <submittedName>
        <fullName evidence="4">Unannotated protein</fullName>
    </submittedName>
</protein>
<proteinExistence type="predicted"/>
<evidence type="ECO:0000259" key="2">
    <source>
        <dbReference type="Pfam" id="PF01408"/>
    </source>
</evidence>
<accession>A0A6J6FU32</accession>
<feature type="domain" description="Gfo/Idh/MocA-like oxidoreductase N-terminal" evidence="2">
    <location>
        <begin position="24"/>
        <end position="143"/>
    </location>
</feature>
<dbReference type="GO" id="GO:0000166">
    <property type="term" value="F:nucleotide binding"/>
    <property type="evidence" value="ECO:0007669"/>
    <property type="project" value="InterPro"/>
</dbReference>